<proteinExistence type="predicted"/>
<evidence type="ECO:0000256" key="8">
    <source>
        <dbReference type="PIRSR" id="PIRSR602386-1"/>
    </source>
</evidence>
<evidence type="ECO:0000256" key="5">
    <source>
        <dbReference type="ARBA" id="ARBA00022982"/>
    </source>
</evidence>
<dbReference type="NCBIfam" id="TIGR02375">
    <property type="entry name" value="pseudoazurin"/>
    <property type="match status" value="1"/>
</dbReference>
<feature type="domain" description="Blue (type 1) copper" evidence="10">
    <location>
        <begin position="25"/>
        <end position="109"/>
    </location>
</feature>
<feature type="binding site" evidence="8">
    <location>
        <position position="97"/>
    </location>
    <ligand>
        <name>Cu cation</name>
        <dbReference type="ChEBI" id="CHEBI:23378"/>
    </ligand>
</feature>
<dbReference type="Proteomes" id="UP000326554">
    <property type="component" value="Unassembled WGS sequence"/>
</dbReference>
<name>A0A5J5GQT8_9RHOB</name>
<dbReference type="AlphaFoldDB" id="A0A5J5GQT8"/>
<protein>
    <recommendedName>
        <fullName evidence="7">Pseudoazurin</fullName>
    </recommendedName>
</protein>
<accession>A0A5J5GQT8</accession>
<keyword evidence="5" id="KW-0249">Electron transport</keyword>
<evidence type="ECO:0000256" key="7">
    <source>
        <dbReference type="NCBIfam" id="TIGR02375"/>
    </source>
</evidence>
<dbReference type="Gene3D" id="2.60.40.420">
    <property type="entry name" value="Cupredoxins - blue copper proteins"/>
    <property type="match status" value="1"/>
</dbReference>
<dbReference type="EMBL" id="VYQE01000001">
    <property type="protein sequence ID" value="KAA9010706.1"/>
    <property type="molecule type" value="Genomic_DNA"/>
</dbReference>
<keyword evidence="12" id="KW-1185">Reference proteome</keyword>
<keyword evidence="6 8" id="KW-0186">Copper</keyword>
<evidence type="ECO:0000256" key="4">
    <source>
        <dbReference type="ARBA" id="ARBA00022764"/>
    </source>
</evidence>
<comment type="cofactor">
    <cofactor evidence="8">
        <name>Cu cation</name>
        <dbReference type="ChEBI" id="CHEBI:23378"/>
    </cofactor>
    <text evidence="8">Binds 1 copper ion per subunit.</text>
</comment>
<keyword evidence="2" id="KW-0813">Transport</keyword>
<dbReference type="PRINTS" id="PR00155">
    <property type="entry name" value="AMICYANIN"/>
</dbReference>
<dbReference type="InterPro" id="IPR001235">
    <property type="entry name" value="Copper_blue_Plastocyanin"/>
</dbReference>
<comment type="caution">
    <text evidence="11">The sequence shown here is derived from an EMBL/GenBank/DDBJ whole genome shotgun (WGS) entry which is preliminary data.</text>
</comment>
<gene>
    <name evidence="11" type="ORF">F3S47_02145</name>
</gene>
<keyword evidence="9" id="KW-0732">Signal</keyword>
<dbReference type="CDD" id="cd04218">
    <property type="entry name" value="Pseudoazurin"/>
    <property type="match status" value="1"/>
</dbReference>
<reference evidence="11 12" key="1">
    <citation type="submission" date="2019-09" db="EMBL/GenBank/DDBJ databases">
        <authorList>
            <person name="Park J.-S."/>
            <person name="Choi H.-J."/>
        </authorList>
    </citation>
    <scope>NUCLEOTIDE SEQUENCE [LARGE SCALE GENOMIC DNA]</scope>
    <source>
        <strain evidence="11 12">176SS1-4</strain>
    </source>
</reference>
<evidence type="ECO:0000256" key="9">
    <source>
        <dbReference type="SAM" id="SignalP"/>
    </source>
</evidence>
<feature type="binding site" evidence="8">
    <location>
        <position position="105"/>
    </location>
    <ligand>
        <name>Cu cation</name>
        <dbReference type="ChEBI" id="CHEBI:23378"/>
    </ligand>
</feature>
<dbReference type="SUPFAM" id="SSF49503">
    <property type="entry name" value="Cupredoxins"/>
    <property type="match status" value="1"/>
</dbReference>
<evidence type="ECO:0000256" key="2">
    <source>
        <dbReference type="ARBA" id="ARBA00022448"/>
    </source>
</evidence>
<dbReference type="InterPro" id="IPR002386">
    <property type="entry name" value="Amicyanin/Pseudoazurin"/>
</dbReference>
<dbReference type="PRINTS" id="PR00156">
    <property type="entry name" value="COPPERBLUE"/>
</dbReference>
<feature type="binding site" evidence="8">
    <location>
        <position position="100"/>
    </location>
    <ligand>
        <name>Cu cation</name>
        <dbReference type="ChEBI" id="CHEBI:23378"/>
    </ligand>
</feature>
<dbReference type="Pfam" id="PF00127">
    <property type="entry name" value="Copper-bind"/>
    <property type="match status" value="1"/>
</dbReference>
<keyword evidence="4" id="KW-0574">Periplasm</keyword>
<comment type="subcellular location">
    <subcellularLocation>
        <location evidence="1">Periplasm</location>
    </subcellularLocation>
</comment>
<evidence type="ECO:0000313" key="11">
    <source>
        <dbReference type="EMBL" id="KAA9010706.1"/>
    </source>
</evidence>
<keyword evidence="3 8" id="KW-0479">Metal-binding</keyword>
<evidence type="ECO:0000313" key="12">
    <source>
        <dbReference type="Proteomes" id="UP000326554"/>
    </source>
</evidence>
<dbReference type="GO" id="GO:0042597">
    <property type="term" value="C:periplasmic space"/>
    <property type="evidence" value="ECO:0007669"/>
    <property type="project" value="UniProtKB-SubCell"/>
</dbReference>
<dbReference type="InterPro" id="IPR012745">
    <property type="entry name" value="Pseudoazurin"/>
</dbReference>
<feature type="binding site" evidence="8">
    <location>
        <position position="59"/>
    </location>
    <ligand>
        <name>Cu cation</name>
        <dbReference type="ChEBI" id="CHEBI:23378"/>
    </ligand>
</feature>
<evidence type="ECO:0000256" key="1">
    <source>
        <dbReference type="ARBA" id="ARBA00004418"/>
    </source>
</evidence>
<dbReference type="InterPro" id="IPR000923">
    <property type="entry name" value="BlueCu_1"/>
</dbReference>
<organism evidence="11 12">
    <name type="scientific">Histidinibacterium aquaticum</name>
    <dbReference type="NCBI Taxonomy" id="2613962"/>
    <lineage>
        <taxon>Bacteria</taxon>
        <taxon>Pseudomonadati</taxon>
        <taxon>Pseudomonadota</taxon>
        <taxon>Alphaproteobacteria</taxon>
        <taxon>Rhodobacterales</taxon>
        <taxon>Paracoccaceae</taxon>
        <taxon>Histidinibacterium</taxon>
    </lineage>
</organism>
<evidence type="ECO:0000256" key="3">
    <source>
        <dbReference type="ARBA" id="ARBA00022723"/>
    </source>
</evidence>
<dbReference type="GO" id="GO:0005507">
    <property type="term" value="F:copper ion binding"/>
    <property type="evidence" value="ECO:0007669"/>
    <property type="project" value="UniProtKB-UniRule"/>
</dbReference>
<dbReference type="GO" id="GO:0009055">
    <property type="term" value="F:electron transfer activity"/>
    <property type="evidence" value="ECO:0007669"/>
    <property type="project" value="InterPro"/>
</dbReference>
<sequence>MSLVISTALAALVAQSAVAEEHVVKMLNRGEAGAMVFEPAFIDAEVGDTVRFVPTDRGHNAETVEGMVPDGAEMVVGGMNEEVVIEVTEEGVYGIRCKPHYGMGMVAVIAAGEPVNLEEASEVRAPGRAASTFEELLSRTAKTEG</sequence>
<evidence type="ECO:0000256" key="6">
    <source>
        <dbReference type="ARBA" id="ARBA00023008"/>
    </source>
</evidence>
<evidence type="ECO:0000259" key="10">
    <source>
        <dbReference type="Pfam" id="PF00127"/>
    </source>
</evidence>
<feature type="chain" id="PRO_5023832991" description="Pseudoazurin" evidence="9">
    <location>
        <begin position="20"/>
        <end position="145"/>
    </location>
</feature>
<feature type="signal peptide" evidence="9">
    <location>
        <begin position="1"/>
        <end position="19"/>
    </location>
</feature>
<dbReference type="InterPro" id="IPR008972">
    <property type="entry name" value="Cupredoxin"/>
</dbReference>